<name>A0A7L6N2L2_9MOLU</name>
<evidence type="ECO:0000256" key="3">
    <source>
        <dbReference type="HAMAP-Rule" id="MF_00528"/>
    </source>
</evidence>
<dbReference type="InterPro" id="IPR003697">
    <property type="entry name" value="Maf-like"/>
</dbReference>
<dbReference type="GO" id="GO:0009117">
    <property type="term" value="P:nucleotide metabolic process"/>
    <property type="evidence" value="ECO:0007669"/>
    <property type="project" value="UniProtKB-KW"/>
</dbReference>
<dbReference type="PANTHER" id="PTHR43213">
    <property type="entry name" value="BIFUNCTIONAL DTTP/UTP PYROPHOSPHATASE/METHYLTRANSFERASE PROTEIN-RELATED"/>
    <property type="match status" value="1"/>
</dbReference>
<keyword evidence="2 3" id="KW-0378">Hydrolase</keyword>
<protein>
    <recommendedName>
        <fullName evidence="3">dTTP/UTP pyrophosphatase</fullName>
        <shortName evidence="3">dTTPase/UTPase</shortName>
        <ecNumber evidence="3">3.6.1.9</ecNumber>
    </recommendedName>
    <alternativeName>
        <fullName evidence="3">Nucleoside triphosphate pyrophosphatase</fullName>
    </alternativeName>
    <alternativeName>
        <fullName evidence="3">Nucleotide pyrophosphatase</fullName>
        <shortName evidence="3">Nucleotide PPase</shortName>
    </alternativeName>
</protein>
<dbReference type="PIRSF" id="PIRSF006305">
    <property type="entry name" value="Maf"/>
    <property type="match status" value="1"/>
</dbReference>
<evidence type="ECO:0000256" key="1">
    <source>
        <dbReference type="ARBA" id="ARBA00001968"/>
    </source>
</evidence>
<proteinExistence type="inferred from homology"/>
<comment type="cofactor">
    <cofactor evidence="1 3">
        <name>a divalent metal cation</name>
        <dbReference type="ChEBI" id="CHEBI:60240"/>
    </cofactor>
</comment>
<feature type="active site" description="Proton acceptor" evidence="3">
    <location>
        <position position="68"/>
    </location>
</feature>
<keyword evidence="3" id="KW-0546">Nucleotide metabolism</keyword>
<dbReference type="PANTHER" id="PTHR43213:SF5">
    <property type="entry name" value="BIFUNCTIONAL DTTP_UTP PYROPHOSPHATASE_METHYLTRANSFERASE PROTEIN-RELATED"/>
    <property type="match status" value="1"/>
</dbReference>
<feature type="site" description="Important for substrate specificity" evidence="3">
    <location>
        <position position="11"/>
    </location>
</feature>
<evidence type="ECO:0000256" key="2">
    <source>
        <dbReference type="ARBA" id="ARBA00022801"/>
    </source>
</evidence>
<dbReference type="EMBL" id="CP051151">
    <property type="protein sequence ID" value="QLY40403.1"/>
    <property type="molecule type" value="Genomic_DNA"/>
</dbReference>
<dbReference type="EC" id="3.6.1.9" evidence="3"/>
<dbReference type="HAMAP" id="MF_00528">
    <property type="entry name" value="Maf"/>
    <property type="match status" value="1"/>
</dbReference>
<dbReference type="CDD" id="cd00555">
    <property type="entry name" value="Maf"/>
    <property type="match status" value="1"/>
</dbReference>
<dbReference type="RefSeq" id="WP_312031237.1">
    <property type="nucleotide sequence ID" value="NZ_CP051151.1"/>
</dbReference>
<keyword evidence="5" id="KW-1185">Reference proteome</keyword>
<comment type="function">
    <text evidence="3">Nucleoside triphosphate pyrophosphatase that hydrolyzes dTTP and UTP. May have a dual role in cell division arrest and in preventing the incorporation of modified nucleotides into cellular nucleic acids.</text>
</comment>
<accession>A0A7L6N2L2</accession>
<gene>
    <name evidence="4" type="primary">maf</name>
    <name evidence="4" type="ORF">HF295_05880</name>
</gene>
<dbReference type="Proteomes" id="UP000512167">
    <property type="component" value="Chromosome"/>
</dbReference>
<comment type="catalytic activity">
    <reaction evidence="3">
        <text>UTP + H2O = UMP + diphosphate + H(+)</text>
        <dbReference type="Rhea" id="RHEA:29395"/>
        <dbReference type="ChEBI" id="CHEBI:15377"/>
        <dbReference type="ChEBI" id="CHEBI:15378"/>
        <dbReference type="ChEBI" id="CHEBI:33019"/>
        <dbReference type="ChEBI" id="CHEBI:46398"/>
        <dbReference type="ChEBI" id="CHEBI:57865"/>
        <dbReference type="EC" id="3.6.1.9"/>
    </reaction>
</comment>
<dbReference type="Pfam" id="PF02545">
    <property type="entry name" value="Maf"/>
    <property type="match status" value="1"/>
</dbReference>
<dbReference type="SUPFAM" id="SSF52972">
    <property type="entry name" value="ITPase-like"/>
    <property type="match status" value="1"/>
</dbReference>
<dbReference type="InterPro" id="IPR029001">
    <property type="entry name" value="ITPase-like_fam"/>
</dbReference>
<evidence type="ECO:0000313" key="5">
    <source>
        <dbReference type="Proteomes" id="UP000512167"/>
    </source>
</evidence>
<dbReference type="GO" id="GO:0047429">
    <property type="term" value="F:nucleoside triphosphate diphosphatase activity"/>
    <property type="evidence" value="ECO:0007669"/>
    <property type="project" value="UniProtKB-EC"/>
</dbReference>
<comment type="subcellular location">
    <subcellularLocation>
        <location evidence="3">Cytoplasm</location>
    </subcellularLocation>
</comment>
<feature type="site" description="Important for substrate specificity" evidence="3">
    <location>
        <position position="69"/>
    </location>
</feature>
<dbReference type="Gene3D" id="3.90.950.10">
    <property type="match status" value="1"/>
</dbReference>
<keyword evidence="3" id="KW-0963">Cytoplasm</keyword>
<reference evidence="4 5" key="1">
    <citation type="submission" date="2020-04" db="EMBL/GenBank/DDBJ databases">
        <authorList>
            <person name="Zheng R.K."/>
            <person name="Sun C.M."/>
        </authorList>
    </citation>
    <scope>NUCLEOTIDE SEQUENCE [LARGE SCALE GENOMIC DNA]</scope>
    <source>
        <strain evidence="5">zrk29</strain>
    </source>
</reference>
<dbReference type="GO" id="GO:0005737">
    <property type="term" value="C:cytoplasm"/>
    <property type="evidence" value="ECO:0007669"/>
    <property type="project" value="UniProtKB-SubCell"/>
</dbReference>
<dbReference type="AlphaFoldDB" id="A0A7L6N2L2"/>
<dbReference type="NCBIfam" id="TIGR00172">
    <property type="entry name" value="maf"/>
    <property type="match status" value="1"/>
</dbReference>
<dbReference type="KEGG" id="tbk:HF295_05880"/>
<sequence>MRVILASQSPRRKELISLLHIEPLTIPSEVEEILDMSLSHEEMVMDLAYQKAADVFKNHKDDLVLGFDTLVILKDQIMGKPKDKEEAKSYLRALSGSTHRVLTGCAMIKKGHSSSFYSSAYVSFYPMTEDEINDYISTHEPFDKAGAYGIQGYGSKYIESINGDYYAIVGFPVSKIYRELKKLM</sequence>
<comment type="similarity">
    <text evidence="3">Belongs to the Maf family. YhdE subfamily.</text>
</comment>
<comment type="catalytic activity">
    <reaction evidence="3">
        <text>dTTP + H2O = dTMP + diphosphate + H(+)</text>
        <dbReference type="Rhea" id="RHEA:28534"/>
        <dbReference type="ChEBI" id="CHEBI:15377"/>
        <dbReference type="ChEBI" id="CHEBI:15378"/>
        <dbReference type="ChEBI" id="CHEBI:33019"/>
        <dbReference type="ChEBI" id="CHEBI:37568"/>
        <dbReference type="ChEBI" id="CHEBI:63528"/>
        <dbReference type="EC" id="3.6.1.9"/>
    </reaction>
</comment>
<evidence type="ECO:0000313" key="4">
    <source>
        <dbReference type="EMBL" id="QLY40403.1"/>
    </source>
</evidence>
<organism evidence="4 5">
    <name type="scientific">Hujiaoplasma nucleasis</name>
    <dbReference type="NCBI Taxonomy" id="2725268"/>
    <lineage>
        <taxon>Bacteria</taxon>
        <taxon>Bacillati</taxon>
        <taxon>Mycoplasmatota</taxon>
        <taxon>Mollicutes</taxon>
        <taxon>Candidatus Izemoplasmatales</taxon>
        <taxon>Hujiaoplasmataceae</taxon>
        <taxon>Hujiaoplasma</taxon>
    </lineage>
</organism>
<comment type="caution">
    <text evidence="3">Lacks conserved residue(s) required for the propagation of feature annotation.</text>
</comment>
<feature type="site" description="Important for substrate specificity" evidence="3">
    <location>
        <position position="151"/>
    </location>
</feature>